<sequence length="42" mass="4898">MKEKAGMNWITSMKLLCEESKILINVKKNCLGVAKYPHKKYK</sequence>
<dbReference type="PATRIC" id="fig|741277.3.peg.1455"/>
<protein>
    <submittedName>
        <fullName evidence="1">Uncharacterized protein</fullName>
    </submittedName>
</protein>
<proteinExistence type="predicted"/>
<reference evidence="1 2" key="1">
    <citation type="submission" date="2011-09" db="EMBL/GenBank/DDBJ databases">
        <title>The draft genome of Fischerella sp. JSC-11.</title>
        <authorList>
            <consortium name="US DOE Joint Genome Institute (JGI-PGF)"/>
            <person name="Lucas S."/>
            <person name="Han J."/>
            <person name="Lapidus A."/>
            <person name="Cheng J.-F."/>
            <person name="Goodwin L."/>
            <person name="Pitluck S."/>
            <person name="Peters L."/>
            <person name="Land M.L."/>
            <person name="Hauser L."/>
            <person name="Sarkisova S."/>
            <person name="Bryant D.A."/>
            <person name="Brown I."/>
            <person name="Woyke T.J."/>
        </authorList>
    </citation>
    <scope>NUCLEOTIDE SEQUENCE [LARGE SCALE GENOMIC DNA]</scope>
    <source>
        <strain evidence="1 2">JSC-11</strain>
    </source>
</reference>
<accession>G6FQV8</accession>
<evidence type="ECO:0000313" key="2">
    <source>
        <dbReference type="Proteomes" id="UP000004344"/>
    </source>
</evidence>
<gene>
    <name evidence="1" type="ORF">FJSC11DRAFT_1255</name>
</gene>
<name>G6FQV8_9CYAN</name>
<keyword evidence="2" id="KW-1185">Reference proteome</keyword>
<comment type="caution">
    <text evidence="1">The sequence shown here is derived from an EMBL/GenBank/DDBJ whole genome shotgun (WGS) entry which is preliminary data.</text>
</comment>
<dbReference type="AlphaFoldDB" id="G6FQV8"/>
<organism evidence="1 2">
    <name type="scientific">Fischerella thermalis JSC-11</name>
    <dbReference type="NCBI Taxonomy" id="741277"/>
    <lineage>
        <taxon>Bacteria</taxon>
        <taxon>Bacillati</taxon>
        <taxon>Cyanobacteriota</taxon>
        <taxon>Cyanophyceae</taxon>
        <taxon>Nostocales</taxon>
        <taxon>Hapalosiphonaceae</taxon>
        <taxon>Fischerella</taxon>
    </lineage>
</organism>
<evidence type="ECO:0000313" key="1">
    <source>
        <dbReference type="EMBL" id="EHC18193.1"/>
    </source>
</evidence>
<dbReference type="EMBL" id="AGIZ01000003">
    <property type="protein sequence ID" value="EHC18193.1"/>
    <property type="molecule type" value="Genomic_DNA"/>
</dbReference>
<dbReference type="Proteomes" id="UP000004344">
    <property type="component" value="Unassembled WGS sequence"/>
</dbReference>